<keyword evidence="2" id="KW-0238">DNA-binding</keyword>
<keyword evidence="3" id="KW-0804">Transcription</keyword>
<keyword evidence="1" id="KW-0805">Transcription regulation</keyword>
<dbReference type="InterPro" id="IPR036390">
    <property type="entry name" value="WH_DNA-bd_sf"/>
</dbReference>
<evidence type="ECO:0000256" key="1">
    <source>
        <dbReference type="ARBA" id="ARBA00023015"/>
    </source>
</evidence>
<name>A0A3L8PTW4_9GAMM</name>
<evidence type="ECO:0000259" key="4">
    <source>
        <dbReference type="PROSITE" id="PS50987"/>
    </source>
</evidence>
<gene>
    <name evidence="5" type="ORF">D5018_15850</name>
</gene>
<evidence type="ECO:0000313" key="6">
    <source>
        <dbReference type="Proteomes" id="UP000281474"/>
    </source>
</evidence>
<dbReference type="SUPFAM" id="SSF46785">
    <property type="entry name" value="Winged helix' DNA-binding domain"/>
    <property type="match status" value="1"/>
</dbReference>
<evidence type="ECO:0000313" key="5">
    <source>
        <dbReference type="EMBL" id="RLV58734.1"/>
    </source>
</evidence>
<proteinExistence type="predicted"/>
<dbReference type="AlphaFoldDB" id="A0A3L8PTW4"/>
<dbReference type="InterPro" id="IPR011991">
    <property type="entry name" value="ArsR-like_HTH"/>
</dbReference>
<dbReference type="PRINTS" id="PR00778">
    <property type="entry name" value="HTHARSR"/>
</dbReference>
<dbReference type="SMART" id="SM00418">
    <property type="entry name" value="HTH_ARSR"/>
    <property type="match status" value="1"/>
</dbReference>
<sequence>MQASAKEAAELLKTMSHPARLQVLCQLTENEVSVGELLSHSTLSQSAFSQHLSVLKQHNLIKARKSAQQVFYSIADERVYEIVKTLHSIFCKD</sequence>
<dbReference type="EMBL" id="QZEI01000058">
    <property type="protein sequence ID" value="RLV58734.1"/>
    <property type="molecule type" value="Genomic_DNA"/>
</dbReference>
<dbReference type="Proteomes" id="UP000281474">
    <property type="component" value="Unassembled WGS sequence"/>
</dbReference>
<evidence type="ECO:0000256" key="2">
    <source>
        <dbReference type="ARBA" id="ARBA00023125"/>
    </source>
</evidence>
<dbReference type="OrthoDB" id="9796124at2"/>
<organism evidence="5 6">
    <name type="scientific">Parashewanella curva</name>
    <dbReference type="NCBI Taxonomy" id="2338552"/>
    <lineage>
        <taxon>Bacteria</taxon>
        <taxon>Pseudomonadati</taxon>
        <taxon>Pseudomonadota</taxon>
        <taxon>Gammaproteobacteria</taxon>
        <taxon>Alteromonadales</taxon>
        <taxon>Shewanellaceae</taxon>
        <taxon>Parashewanella</taxon>
    </lineage>
</organism>
<reference evidence="5 6" key="1">
    <citation type="submission" date="2018-09" db="EMBL/GenBank/DDBJ databases">
        <title>Phylogeny of the Shewanellaceae, and recommendation for two new genera, Pseudoshewanella and Parashewanella.</title>
        <authorList>
            <person name="Wang G."/>
        </authorList>
    </citation>
    <scope>NUCLEOTIDE SEQUENCE [LARGE SCALE GENOMIC DNA]</scope>
    <source>
        <strain evidence="5 6">C51</strain>
    </source>
</reference>
<dbReference type="Gene3D" id="1.10.10.10">
    <property type="entry name" value="Winged helix-like DNA-binding domain superfamily/Winged helix DNA-binding domain"/>
    <property type="match status" value="1"/>
</dbReference>
<dbReference type="InterPro" id="IPR001845">
    <property type="entry name" value="HTH_ArsR_DNA-bd_dom"/>
</dbReference>
<dbReference type="CDD" id="cd00090">
    <property type="entry name" value="HTH_ARSR"/>
    <property type="match status" value="1"/>
</dbReference>
<protein>
    <submittedName>
        <fullName evidence="5">Transcriptional regulator</fullName>
    </submittedName>
</protein>
<comment type="caution">
    <text evidence="5">The sequence shown here is derived from an EMBL/GenBank/DDBJ whole genome shotgun (WGS) entry which is preliminary data.</text>
</comment>
<keyword evidence="6" id="KW-1185">Reference proteome</keyword>
<dbReference type="Pfam" id="PF01022">
    <property type="entry name" value="HTH_5"/>
    <property type="match status" value="1"/>
</dbReference>
<dbReference type="InterPro" id="IPR051011">
    <property type="entry name" value="Metal_resp_trans_reg"/>
</dbReference>
<accession>A0A3L8PTW4</accession>
<dbReference type="NCBIfam" id="NF033788">
    <property type="entry name" value="HTH_metalloreg"/>
    <property type="match status" value="1"/>
</dbReference>
<dbReference type="InterPro" id="IPR036388">
    <property type="entry name" value="WH-like_DNA-bd_sf"/>
</dbReference>
<feature type="domain" description="HTH arsR-type" evidence="4">
    <location>
        <begin position="1"/>
        <end position="93"/>
    </location>
</feature>
<dbReference type="PROSITE" id="PS50987">
    <property type="entry name" value="HTH_ARSR_2"/>
    <property type="match status" value="1"/>
</dbReference>
<dbReference type="PANTHER" id="PTHR43132:SF2">
    <property type="entry name" value="ARSENICAL RESISTANCE OPERON REPRESSOR ARSR-RELATED"/>
    <property type="match status" value="1"/>
</dbReference>
<dbReference type="GO" id="GO:0003700">
    <property type="term" value="F:DNA-binding transcription factor activity"/>
    <property type="evidence" value="ECO:0007669"/>
    <property type="project" value="InterPro"/>
</dbReference>
<dbReference type="PANTHER" id="PTHR43132">
    <property type="entry name" value="ARSENICAL RESISTANCE OPERON REPRESSOR ARSR-RELATED"/>
    <property type="match status" value="1"/>
</dbReference>
<evidence type="ECO:0000256" key="3">
    <source>
        <dbReference type="ARBA" id="ARBA00023163"/>
    </source>
</evidence>
<dbReference type="GO" id="GO:0003677">
    <property type="term" value="F:DNA binding"/>
    <property type="evidence" value="ECO:0007669"/>
    <property type="project" value="UniProtKB-KW"/>
</dbReference>